<evidence type="ECO:0000259" key="8">
    <source>
        <dbReference type="Pfam" id="PF08100"/>
    </source>
</evidence>
<dbReference type="PIRSF" id="PIRSF005739">
    <property type="entry name" value="O-mtase"/>
    <property type="match status" value="1"/>
</dbReference>
<feature type="active site" description="Proton acceptor" evidence="6">
    <location>
        <position position="281"/>
    </location>
</feature>
<reference evidence="9 10" key="1">
    <citation type="submission" date="2024-01" db="EMBL/GenBank/DDBJ databases">
        <title>The genomes of 5 underutilized Papilionoideae crops provide insights into root nodulation and disease resistanc.</title>
        <authorList>
            <person name="Yuan L."/>
        </authorList>
    </citation>
    <scope>NUCLEOTIDE SEQUENCE [LARGE SCALE GENOMIC DNA]</scope>
    <source>
        <strain evidence="9">ZHUSHIDOU_FW_LH</strain>
        <tissue evidence="9">Leaf</tissue>
    </source>
</reference>
<evidence type="ECO:0000256" key="1">
    <source>
        <dbReference type="ARBA" id="ARBA00022603"/>
    </source>
</evidence>
<dbReference type="GO" id="GO:0033800">
    <property type="term" value="F:isoflavone 7-O-methyltransferase activity"/>
    <property type="evidence" value="ECO:0007669"/>
    <property type="project" value="UniProtKB-EC"/>
</dbReference>
<dbReference type="EMBL" id="JAYWIO010000006">
    <property type="protein sequence ID" value="KAK7257400.1"/>
    <property type="molecule type" value="Genomic_DNA"/>
</dbReference>
<dbReference type="GO" id="GO:0032259">
    <property type="term" value="P:methylation"/>
    <property type="evidence" value="ECO:0007669"/>
    <property type="project" value="UniProtKB-KW"/>
</dbReference>
<comment type="catalytic activity">
    <reaction evidence="4">
        <text>a 7-hydroxyisoflavone + S-adenosyl-L-methionine = a 7-methoxyisoflavone + S-adenosyl-L-homocysteine + H(+)</text>
        <dbReference type="Rhea" id="RHEA:17933"/>
        <dbReference type="ChEBI" id="CHEBI:15378"/>
        <dbReference type="ChEBI" id="CHEBI:55465"/>
        <dbReference type="ChEBI" id="CHEBI:57856"/>
        <dbReference type="ChEBI" id="CHEBI:59789"/>
        <dbReference type="ChEBI" id="CHEBI:140356"/>
        <dbReference type="EC" id="2.1.1.150"/>
    </reaction>
</comment>
<comment type="caution">
    <text evidence="9">The sequence shown here is derived from an EMBL/GenBank/DDBJ whole genome shotgun (WGS) entry which is preliminary data.</text>
</comment>
<dbReference type="SUPFAM" id="SSF46785">
    <property type="entry name" value="Winged helix' DNA-binding domain"/>
    <property type="match status" value="1"/>
</dbReference>
<dbReference type="Proteomes" id="UP001372338">
    <property type="component" value="Unassembled WGS sequence"/>
</dbReference>
<evidence type="ECO:0000313" key="10">
    <source>
        <dbReference type="Proteomes" id="UP001372338"/>
    </source>
</evidence>
<feature type="domain" description="O-methyltransferase C-terminal" evidence="7">
    <location>
        <begin position="149"/>
        <end position="360"/>
    </location>
</feature>
<dbReference type="AlphaFoldDB" id="A0AAN9EME1"/>
<dbReference type="InterPro" id="IPR029063">
    <property type="entry name" value="SAM-dependent_MTases_sf"/>
</dbReference>
<dbReference type="EC" id="2.1.1.150" evidence="5"/>
<dbReference type="InterPro" id="IPR001077">
    <property type="entry name" value="COMT_C"/>
</dbReference>
<gene>
    <name evidence="9" type="ORF">RIF29_31356</name>
</gene>
<dbReference type="Pfam" id="PF08100">
    <property type="entry name" value="Dimerisation"/>
    <property type="match status" value="1"/>
</dbReference>
<dbReference type="FunFam" id="1.10.10.10:FF:000213">
    <property type="entry name" value="Coniferyl alcohol 9-O-methyltransferase"/>
    <property type="match status" value="1"/>
</dbReference>
<accession>A0AAN9EME1</accession>
<evidence type="ECO:0000256" key="6">
    <source>
        <dbReference type="PIRSR" id="PIRSR005739-1"/>
    </source>
</evidence>
<dbReference type="PANTHER" id="PTHR11746">
    <property type="entry name" value="O-METHYLTRANSFERASE"/>
    <property type="match status" value="1"/>
</dbReference>
<keyword evidence="1" id="KW-0489">Methyltransferase</keyword>
<dbReference type="InterPro" id="IPR036388">
    <property type="entry name" value="WH-like_DNA-bd_sf"/>
</dbReference>
<evidence type="ECO:0000256" key="4">
    <source>
        <dbReference type="ARBA" id="ARBA00050968"/>
    </source>
</evidence>
<name>A0AAN9EME1_CROPI</name>
<dbReference type="GO" id="GO:0009717">
    <property type="term" value="P:isoflavonoid biosynthetic process"/>
    <property type="evidence" value="ECO:0007669"/>
    <property type="project" value="UniProtKB-ARBA"/>
</dbReference>
<evidence type="ECO:0000256" key="3">
    <source>
        <dbReference type="ARBA" id="ARBA00022691"/>
    </source>
</evidence>
<dbReference type="PROSITE" id="PS51683">
    <property type="entry name" value="SAM_OMT_II"/>
    <property type="match status" value="1"/>
</dbReference>
<dbReference type="InterPro" id="IPR016461">
    <property type="entry name" value="COMT-like"/>
</dbReference>
<evidence type="ECO:0000256" key="2">
    <source>
        <dbReference type="ARBA" id="ARBA00022679"/>
    </source>
</evidence>
<sequence length="392" mass="44203">MDPSNKKLHIPYIHTQIKSKQTMESNMEDHSAKMLQAQTHILHHTFGFINSMSLKCAIDLCIPDVIHNYGQPMPLSILIASLPIHPSKIIFIHRLMRILTHFGFFSQQKNELEVSYELTDVSRLLLKDHPYSMTSMTQVILDPILVRPWYQLSTWLKNNDPTPFDTEHGMPFYEYAGQEPKLNDLFNDAMASDTRLVSSVIIEKCEAVFKRMDSMVDVGGGTGTLAKAIAKAFPQLQCIVFDLPHVVAGLEGSYENLKYVGGNMFEAIPPTNSILLKSIMHNWNDEECIIILKNCKEAIIESKGIKGKVIIIDMVIGIEKGDNETVETQLFYDMEMMVLVTGKQRTEKEWAKLFFSAGFSTYNIITSVLGPKSLIEFCDAGLALAFGVQYGL</sequence>
<dbReference type="InterPro" id="IPR012967">
    <property type="entry name" value="COMT_dimerisation"/>
</dbReference>
<evidence type="ECO:0000313" key="9">
    <source>
        <dbReference type="EMBL" id="KAK7257400.1"/>
    </source>
</evidence>
<evidence type="ECO:0000259" key="7">
    <source>
        <dbReference type="Pfam" id="PF00891"/>
    </source>
</evidence>
<dbReference type="SUPFAM" id="SSF53335">
    <property type="entry name" value="S-adenosyl-L-methionine-dependent methyltransferases"/>
    <property type="match status" value="1"/>
</dbReference>
<dbReference type="Pfam" id="PF00891">
    <property type="entry name" value="Methyltransf_2"/>
    <property type="match status" value="1"/>
</dbReference>
<keyword evidence="10" id="KW-1185">Reference proteome</keyword>
<dbReference type="InterPro" id="IPR036390">
    <property type="entry name" value="WH_DNA-bd_sf"/>
</dbReference>
<dbReference type="FunFam" id="3.40.50.150:FF:000057">
    <property type="entry name" value="O-methyltransferase ZRP4"/>
    <property type="match status" value="1"/>
</dbReference>
<dbReference type="GO" id="GO:0046983">
    <property type="term" value="F:protein dimerization activity"/>
    <property type="evidence" value="ECO:0007669"/>
    <property type="project" value="InterPro"/>
</dbReference>
<dbReference type="Gene3D" id="1.10.10.10">
    <property type="entry name" value="Winged helix-like DNA-binding domain superfamily/Winged helix DNA-binding domain"/>
    <property type="match status" value="1"/>
</dbReference>
<keyword evidence="2" id="KW-0808">Transferase</keyword>
<organism evidence="9 10">
    <name type="scientific">Crotalaria pallida</name>
    <name type="common">Smooth rattlebox</name>
    <name type="synonym">Crotalaria striata</name>
    <dbReference type="NCBI Taxonomy" id="3830"/>
    <lineage>
        <taxon>Eukaryota</taxon>
        <taxon>Viridiplantae</taxon>
        <taxon>Streptophyta</taxon>
        <taxon>Embryophyta</taxon>
        <taxon>Tracheophyta</taxon>
        <taxon>Spermatophyta</taxon>
        <taxon>Magnoliopsida</taxon>
        <taxon>eudicotyledons</taxon>
        <taxon>Gunneridae</taxon>
        <taxon>Pentapetalae</taxon>
        <taxon>rosids</taxon>
        <taxon>fabids</taxon>
        <taxon>Fabales</taxon>
        <taxon>Fabaceae</taxon>
        <taxon>Papilionoideae</taxon>
        <taxon>50 kb inversion clade</taxon>
        <taxon>genistoids sensu lato</taxon>
        <taxon>core genistoids</taxon>
        <taxon>Crotalarieae</taxon>
        <taxon>Crotalaria</taxon>
    </lineage>
</organism>
<feature type="domain" description="O-methyltransferase dimerisation" evidence="8">
    <location>
        <begin position="42"/>
        <end position="128"/>
    </location>
</feature>
<proteinExistence type="predicted"/>
<protein>
    <recommendedName>
        <fullName evidence="5">isoflavone 7-O-methyltransferase</fullName>
        <ecNumber evidence="5">2.1.1.150</ecNumber>
    </recommendedName>
</protein>
<keyword evidence="3" id="KW-0949">S-adenosyl-L-methionine</keyword>
<dbReference type="Gene3D" id="3.40.50.150">
    <property type="entry name" value="Vaccinia Virus protein VP39"/>
    <property type="match status" value="1"/>
</dbReference>
<evidence type="ECO:0000256" key="5">
    <source>
        <dbReference type="ARBA" id="ARBA00066355"/>
    </source>
</evidence>